<accession>A0A0F5YNG1</accession>
<evidence type="ECO:0000313" key="3">
    <source>
        <dbReference type="Proteomes" id="UP000033607"/>
    </source>
</evidence>
<dbReference type="OrthoDB" id="463986at2"/>
<organism evidence="2 3">
    <name type="scientific">Limnoraphis robusta CS-951</name>
    <dbReference type="NCBI Taxonomy" id="1637645"/>
    <lineage>
        <taxon>Bacteria</taxon>
        <taxon>Bacillati</taxon>
        <taxon>Cyanobacteriota</taxon>
        <taxon>Cyanophyceae</taxon>
        <taxon>Oscillatoriophycideae</taxon>
        <taxon>Oscillatoriales</taxon>
        <taxon>Sirenicapillariaceae</taxon>
        <taxon>Limnoraphis</taxon>
    </lineage>
</organism>
<proteinExistence type="predicted"/>
<feature type="compositionally biased region" description="Low complexity" evidence="1">
    <location>
        <begin position="15"/>
        <end position="32"/>
    </location>
</feature>
<name>A0A0F5YNG1_9CYAN</name>
<protein>
    <submittedName>
        <fullName evidence="2">Uncharacterized protein</fullName>
    </submittedName>
</protein>
<gene>
    <name evidence="2" type="ORF">WN50_01920</name>
</gene>
<dbReference type="Proteomes" id="UP000033607">
    <property type="component" value="Unassembled WGS sequence"/>
</dbReference>
<dbReference type="AlphaFoldDB" id="A0A0F5YNG1"/>
<comment type="caution">
    <text evidence="2">The sequence shown here is derived from an EMBL/GenBank/DDBJ whole genome shotgun (WGS) entry which is preliminary data.</text>
</comment>
<reference evidence="2 3" key="1">
    <citation type="submission" date="2015-06" db="EMBL/GenBank/DDBJ databases">
        <title>Draft genome assembly of filamentous brackish cyanobacterium Limnoraphis robusta strain CS-951.</title>
        <authorList>
            <person name="Willis A."/>
            <person name="Parks M."/>
            <person name="Burford M.A."/>
        </authorList>
    </citation>
    <scope>NUCLEOTIDE SEQUENCE [LARGE SCALE GENOMIC DNA]</scope>
    <source>
        <strain evidence="2 3">CS-951</strain>
    </source>
</reference>
<feature type="region of interest" description="Disordered" evidence="1">
    <location>
        <begin position="1"/>
        <end position="38"/>
    </location>
</feature>
<dbReference type="RefSeq" id="WP_046276803.1">
    <property type="nucleotide sequence ID" value="NZ_LATL02000177.1"/>
</dbReference>
<sequence length="134" mass="15050">MTEEHNVPKESALVETSSTEMTSTSENSSTSEPQKETEALLQAIQNLVKIELQTAAEINRDAYTEAVRSVRERIEQIRLIDKEQIETSFKQFETEAESNLQGIVKDLADLGERLTKATQAFWDVLTASNNSESK</sequence>
<evidence type="ECO:0000313" key="2">
    <source>
        <dbReference type="EMBL" id="KKD39715.1"/>
    </source>
</evidence>
<evidence type="ECO:0000256" key="1">
    <source>
        <dbReference type="SAM" id="MobiDB-lite"/>
    </source>
</evidence>
<dbReference type="EMBL" id="LATL02000177">
    <property type="protein sequence ID" value="KKD39715.1"/>
    <property type="molecule type" value="Genomic_DNA"/>
</dbReference>